<dbReference type="SUPFAM" id="SSF81301">
    <property type="entry name" value="Nucleotidyltransferase"/>
    <property type="match status" value="1"/>
</dbReference>
<gene>
    <name evidence="3" type="ORF">HOLleu_34726</name>
</gene>
<evidence type="ECO:0000256" key="1">
    <source>
        <dbReference type="ARBA" id="ARBA00009526"/>
    </source>
</evidence>
<dbReference type="Pfam" id="PF10421">
    <property type="entry name" value="OAS1_C"/>
    <property type="match status" value="1"/>
</dbReference>
<evidence type="ECO:0000259" key="2">
    <source>
        <dbReference type="Pfam" id="PF10421"/>
    </source>
</evidence>
<comment type="similarity">
    <text evidence="1">Belongs to the 2-5A synthase family.</text>
</comment>
<accession>A0A9Q0YLH4</accession>
<dbReference type="PANTHER" id="PTHR11258:SF11">
    <property type="entry name" value="C2H2-TYPE DOMAIN-CONTAINING PROTEIN"/>
    <property type="match status" value="1"/>
</dbReference>
<reference evidence="3" key="1">
    <citation type="submission" date="2021-10" db="EMBL/GenBank/DDBJ databases">
        <title>Tropical sea cucumber genome reveals ecological adaptation and Cuvierian tubules defense mechanism.</title>
        <authorList>
            <person name="Chen T."/>
        </authorList>
    </citation>
    <scope>NUCLEOTIDE SEQUENCE</scope>
    <source>
        <strain evidence="3">Nanhai2018</strain>
        <tissue evidence="3">Muscle</tissue>
    </source>
</reference>
<dbReference type="PANTHER" id="PTHR11258">
    <property type="entry name" value="2-5 OLIGOADENYLATE SYNTHETASE"/>
    <property type="match status" value="1"/>
</dbReference>
<dbReference type="GO" id="GO:0005654">
    <property type="term" value="C:nucleoplasm"/>
    <property type="evidence" value="ECO:0007669"/>
    <property type="project" value="TreeGrafter"/>
</dbReference>
<proteinExistence type="inferred from homology"/>
<dbReference type="GO" id="GO:0016020">
    <property type="term" value="C:membrane"/>
    <property type="evidence" value="ECO:0007669"/>
    <property type="project" value="TreeGrafter"/>
</dbReference>
<comment type="caution">
    <text evidence="3">The sequence shown here is derived from an EMBL/GenBank/DDBJ whole genome shotgun (WGS) entry which is preliminary data.</text>
</comment>
<protein>
    <submittedName>
        <fullName evidence="3">2'-5'-oligoadenylate synthase 1</fullName>
    </submittedName>
</protein>
<keyword evidence="4" id="KW-1185">Reference proteome</keyword>
<dbReference type="GO" id="GO:0003725">
    <property type="term" value="F:double-stranded RNA binding"/>
    <property type="evidence" value="ECO:0007669"/>
    <property type="project" value="TreeGrafter"/>
</dbReference>
<dbReference type="GO" id="GO:0005829">
    <property type="term" value="C:cytosol"/>
    <property type="evidence" value="ECO:0007669"/>
    <property type="project" value="TreeGrafter"/>
</dbReference>
<evidence type="ECO:0000313" key="3">
    <source>
        <dbReference type="EMBL" id="KAJ8024730.1"/>
    </source>
</evidence>
<dbReference type="Proteomes" id="UP001152320">
    <property type="component" value="Chromosome 18"/>
</dbReference>
<dbReference type="InterPro" id="IPR043519">
    <property type="entry name" value="NT_sf"/>
</dbReference>
<dbReference type="AlphaFoldDB" id="A0A9Q0YLH4"/>
<feature type="domain" description="2'-5'-oligoadenylate synthetase 1" evidence="2">
    <location>
        <begin position="186"/>
        <end position="328"/>
    </location>
</feature>
<dbReference type="GO" id="GO:0001730">
    <property type="term" value="F:2'-5'-oligoadenylate synthetase activity"/>
    <property type="evidence" value="ECO:0007669"/>
    <property type="project" value="TreeGrafter"/>
</dbReference>
<name>A0A9Q0YLH4_HOLLE</name>
<organism evidence="3 4">
    <name type="scientific">Holothuria leucospilota</name>
    <name type="common">Black long sea cucumber</name>
    <name type="synonym">Mertensiothuria leucospilota</name>
    <dbReference type="NCBI Taxonomy" id="206669"/>
    <lineage>
        <taxon>Eukaryota</taxon>
        <taxon>Metazoa</taxon>
        <taxon>Echinodermata</taxon>
        <taxon>Eleutherozoa</taxon>
        <taxon>Echinozoa</taxon>
        <taxon>Holothuroidea</taxon>
        <taxon>Aspidochirotacea</taxon>
        <taxon>Aspidochirotida</taxon>
        <taxon>Holothuriidae</taxon>
        <taxon>Holothuria</taxon>
    </lineage>
</organism>
<dbReference type="EMBL" id="JAIZAY010000018">
    <property type="protein sequence ID" value="KAJ8024730.1"/>
    <property type="molecule type" value="Genomic_DNA"/>
</dbReference>
<dbReference type="Gene3D" id="3.30.460.10">
    <property type="entry name" value="Beta Polymerase, domain 2"/>
    <property type="match status" value="1"/>
</dbReference>
<evidence type="ECO:0000313" key="4">
    <source>
        <dbReference type="Proteomes" id="UP001152320"/>
    </source>
</evidence>
<dbReference type="OrthoDB" id="1885901at2759"/>
<dbReference type="SUPFAM" id="SSF81631">
    <property type="entry name" value="PAP/OAS1 substrate-binding domain"/>
    <property type="match status" value="1"/>
</dbReference>
<dbReference type="Gene3D" id="1.10.1410.20">
    <property type="entry name" value="2'-5'-oligoadenylate synthetase 1, domain 2"/>
    <property type="match status" value="1"/>
</dbReference>
<dbReference type="InterPro" id="IPR018952">
    <property type="entry name" value="2-5-oligoAdlate_synth_1_dom2/C"/>
</dbReference>
<sequence>MISRKSCHSRERIFAPSETSYSPRQFYISLVPSIGENMALPAGQLRKFAQSLAPKRQEMKEARQTVHKVTLALQTHFRRRHILSRVTTFGSFRKKTSITNMMDVDMIVYISKGYPPFYEFINEIDELIQSQLFVNTRKDDFGLYFTYKGTKVDLLLAKNFLPPKGCRKAIVQHEKALEYVKSLPASERDKYSTSLSGVSVGFEKQRSSFSHSLSRLAKYWSKNVPVSNLRSPSCIMEYLGAWAAEKEGSSQDILSGFRYLLTMIINLDGMCVYWTEYYSVTEIPSSILSHRPLLLDPCNPYNNFMTLQNNEQYFQQMRKYARKTLQRIDEEERSYFKGKSVDWKKILSVFE</sequence>